<accession>A0A3L0VUQ0</accession>
<dbReference type="Pfam" id="PF13519">
    <property type="entry name" value="VWA_2"/>
    <property type="match status" value="1"/>
</dbReference>
<organism evidence="2">
    <name type="scientific">Escherichia coli</name>
    <dbReference type="NCBI Taxonomy" id="562"/>
    <lineage>
        <taxon>Bacteria</taxon>
        <taxon>Pseudomonadati</taxon>
        <taxon>Pseudomonadota</taxon>
        <taxon>Gammaproteobacteria</taxon>
        <taxon>Enterobacterales</taxon>
        <taxon>Enterobacteriaceae</taxon>
        <taxon>Escherichia</taxon>
    </lineage>
</organism>
<sequence length="552" mass="61177">MFGLLAGIASSLWRGINGVAAVIPLGIKGIKYFIDSNFRDQVTPQPGSVLYCDLWLGAEHSGIYVGDQEIANIEVTDVAESTVNLCGPASFTSKSKLGRKIYVSCDSDGAVGCEVVADKAESHIGDRGFYGLVFANCHVFSARCVKHSPQSRGSSWFNSLLSTMNIIDESWEPTIKALKESARYKLGATKWRLWDWDGSLADNPAPEPDWKAQEEHLKNQPLSEEVMAALRAELAECKAYEAELVDEELPAEIRKKLAGYGQLLGDIDTTYEKAKPLLTACSGANFSYHDLKLCSDDIEPLAKQLQQNHAIKELVHKMGRAYISEEKKKQARLPQASKSEVHGTHRSDDLVRLLPIELVNLEDEALETLFYARFLEQNLMTYELQGVTLTQGELLELEKKRTGPVVACLDTSGSMSGTPLLKARALLLAISCILQQEQRSLHVVLFGDNGELREYTMHEENSAAGLLHFLRQGFGGGTDFETPLNRACEIIRDAKAYEKADILMISDGDCTLSDDYIELLQTRKQMLDCSIYSVLCHGQRVADRFSDEVVVL</sequence>
<dbReference type="Gene3D" id="3.40.50.410">
    <property type="entry name" value="von Willebrand factor, type A domain"/>
    <property type="match status" value="1"/>
</dbReference>
<dbReference type="PANTHER" id="PTHR36846:SF1">
    <property type="entry name" value="PROTEIN VIAA"/>
    <property type="match status" value="1"/>
</dbReference>
<name>A0A3L0VUQ0_ECOLX</name>
<dbReference type="GO" id="GO:0005829">
    <property type="term" value="C:cytosol"/>
    <property type="evidence" value="ECO:0007669"/>
    <property type="project" value="TreeGrafter"/>
</dbReference>
<dbReference type="InterPro" id="IPR002035">
    <property type="entry name" value="VWF_A"/>
</dbReference>
<dbReference type="EMBL" id="RNRV01000005">
    <property type="protein sequence ID" value="MHO03622.1"/>
    <property type="molecule type" value="Genomic_DNA"/>
</dbReference>
<protein>
    <submittedName>
        <fullName evidence="2">VWA domain-containing protein</fullName>
    </submittedName>
</protein>
<gene>
    <name evidence="2" type="ORF">D9F05_04430</name>
</gene>
<evidence type="ECO:0000259" key="1">
    <source>
        <dbReference type="Pfam" id="PF13519"/>
    </source>
</evidence>
<comment type="caution">
    <text evidence="2">The sequence shown here is derived from an EMBL/GenBank/DDBJ whole genome shotgun (WGS) entry which is preliminary data.</text>
</comment>
<dbReference type="InterPro" id="IPR036465">
    <property type="entry name" value="vWFA_dom_sf"/>
</dbReference>
<proteinExistence type="predicted"/>
<dbReference type="PANTHER" id="PTHR36846">
    <property type="entry name" value="PROTEIN VIAA"/>
    <property type="match status" value="1"/>
</dbReference>
<dbReference type="AlphaFoldDB" id="A0A3L0VUQ0"/>
<reference evidence="2" key="1">
    <citation type="submission" date="2018-10" db="EMBL/GenBank/DDBJ databases">
        <authorList>
            <consortium name="NARMS: The National Antimicrobial Resistance Monitoring System"/>
        </authorList>
    </citation>
    <scope>NUCLEOTIDE SEQUENCE [LARGE SCALE GENOMIC DNA]</scope>
    <source>
        <strain evidence="2">CVM N17EC0388</strain>
    </source>
</reference>
<dbReference type="SUPFAM" id="SSF53300">
    <property type="entry name" value="vWA-like"/>
    <property type="match status" value="1"/>
</dbReference>
<evidence type="ECO:0000313" key="2">
    <source>
        <dbReference type="EMBL" id="MHO03622.1"/>
    </source>
</evidence>
<feature type="domain" description="VWFA" evidence="1">
    <location>
        <begin position="405"/>
        <end position="508"/>
    </location>
</feature>